<dbReference type="Proteomes" id="UP001497482">
    <property type="component" value="Chromosome 5"/>
</dbReference>
<feature type="region of interest" description="Disordered" evidence="1">
    <location>
        <begin position="1"/>
        <end position="36"/>
    </location>
</feature>
<protein>
    <submittedName>
        <fullName evidence="2">Uncharacterized protein</fullName>
    </submittedName>
</protein>
<evidence type="ECO:0000313" key="3">
    <source>
        <dbReference type="Proteomes" id="UP001497482"/>
    </source>
</evidence>
<sequence>MFHHREAAQANRSITERGEERGASRARGGALAAGGLRQQHEWCDPFERAGHLSQSGSGDATVIQEKTPLLVGYLLKWDLPPASSEYPAKTRPKEHRTH</sequence>
<keyword evidence="3" id="KW-1185">Reference proteome</keyword>
<dbReference type="AlphaFoldDB" id="A0AAV2LYX3"/>
<reference evidence="2 3" key="1">
    <citation type="submission" date="2024-04" db="EMBL/GenBank/DDBJ databases">
        <authorList>
            <person name="Waldvogel A.-M."/>
            <person name="Schoenle A."/>
        </authorList>
    </citation>
    <scope>NUCLEOTIDE SEQUENCE [LARGE SCALE GENOMIC DNA]</scope>
</reference>
<proteinExistence type="predicted"/>
<accession>A0AAV2LYX3</accession>
<name>A0AAV2LYX3_KNICA</name>
<organism evidence="2 3">
    <name type="scientific">Knipowitschia caucasica</name>
    <name type="common">Caucasian dwarf goby</name>
    <name type="synonym">Pomatoschistus caucasicus</name>
    <dbReference type="NCBI Taxonomy" id="637954"/>
    <lineage>
        <taxon>Eukaryota</taxon>
        <taxon>Metazoa</taxon>
        <taxon>Chordata</taxon>
        <taxon>Craniata</taxon>
        <taxon>Vertebrata</taxon>
        <taxon>Euteleostomi</taxon>
        <taxon>Actinopterygii</taxon>
        <taxon>Neopterygii</taxon>
        <taxon>Teleostei</taxon>
        <taxon>Neoteleostei</taxon>
        <taxon>Acanthomorphata</taxon>
        <taxon>Gobiaria</taxon>
        <taxon>Gobiiformes</taxon>
        <taxon>Gobioidei</taxon>
        <taxon>Gobiidae</taxon>
        <taxon>Gobiinae</taxon>
        <taxon>Knipowitschia</taxon>
    </lineage>
</organism>
<feature type="compositionally biased region" description="Basic and acidic residues" evidence="1">
    <location>
        <begin position="14"/>
        <end position="23"/>
    </location>
</feature>
<gene>
    <name evidence="2" type="ORF">KC01_LOCUS33463</name>
</gene>
<dbReference type="EMBL" id="OZ035827">
    <property type="protein sequence ID" value="CAL1606241.1"/>
    <property type="molecule type" value="Genomic_DNA"/>
</dbReference>
<evidence type="ECO:0000256" key="1">
    <source>
        <dbReference type="SAM" id="MobiDB-lite"/>
    </source>
</evidence>
<feature type="compositionally biased region" description="Low complexity" evidence="1">
    <location>
        <begin position="25"/>
        <end position="36"/>
    </location>
</feature>
<evidence type="ECO:0000313" key="2">
    <source>
        <dbReference type="EMBL" id="CAL1606241.1"/>
    </source>
</evidence>